<dbReference type="RefSeq" id="WP_009581476.1">
    <property type="nucleotide sequence ID" value="NZ_AMZN01000055.1"/>
</dbReference>
<dbReference type="STRING" id="1237149.C900_04058"/>
<evidence type="ECO:0008006" key="3">
    <source>
        <dbReference type="Google" id="ProtNLM"/>
    </source>
</evidence>
<dbReference type="OrthoDB" id="793353at2"/>
<dbReference type="AlphaFoldDB" id="L8JQ98"/>
<accession>L8JQ98</accession>
<proteinExistence type="predicted"/>
<reference evidence="1 2" key="1">
    <citation type="submission" date="2012-12" db="EMBL/GenBank/DDBJ databases">
        <title>Genome assembly of Fulvivirga imtechensis AK7.</title>
        <authorList>
            <person name="Nupur N."/>
            <person name="Khatri I."/>
            <person name="Kumar R."/>
            <person name="Subramanian S."/>
            <person name="Pinnaka A."/>
        </authorList>
    </citation>
    <scope>NUCLEOTIDE SEQUENCE [LARGE SCALE GENOMIC DNA]</scope>
    <source>
        <strain evidence="1 2">AK7</strain>
    </source>
</reference>
<comment type="caution">
    <text evidence="1">The sequence shown here is derived from an EMBL/GenBank/DDBJ whole genome shotgun (WGS) entry which is preliminary data.</text>
</comment>
<dbReference type="InterPro" id="IPR029069">
    <property type="entry name" value="HotDog_dom_sf"/>
</dbReference>
<name>L8JQ98_9BACT</name>
<dbReference type="SUPFAM" id="SSF54637">
    <property type="entry name" value="Thioesterase/thiol ester dehydrase-isomerase"/>
    <property type="match status" value="1"/>
</dbReference>
<dbReference type="Gene3D" id="3.10.129.10">
    <property type="entry name" value="Hotdog Thioesterase"/>
    <property type="match status" value="1"/>
</dbReference>
<dbReference type="EMBL" id="AMZN01000055">
    <property type="protein sequence ID" value="ELR70373.1"/>
    <property type="molecule type" value="Genomic_DNA"/>
</dbReference>
<dbReference type="eggNOG" id="COG2050">
    <property type="taxonomic scope" value="Bacteria"/>
</dbReference>
<organism evidence="1 2">
    <name type="scientific">Fulvivirga imtechensis AK7</name>
    <dbReference type="NCBI Taxonomy" id="1237149"/>
    <lineage>
        <taxon>Bacteria</taxon>
        <taxon>Pseudomonadati</taxon>
        <taxon>Bacteroidota</taxon>
        <taxon>Cytophagia</taxon>
        <taxon>Cytophagales</taxon>
        <taxon>Fulvivirgaceae</taxon>
        <taxon>Fulvivirga</taxon>
    </lineage>
</organism>
<dbReference type="CDD" id="cd03443">
    <property type="entry name" value="PaaI_thioesterase"/>
    <property type="match status" value="1"/>
</dbReference>
<gene>
    <name evidence="1" type="ORF">C900_04058</name>
</gene>
<dbReference type="Pfam" id="PF14539">
    <property type="entry name" value="DUF4442"/>
    <property type="match status" value="1"/>
</dbReference>
<evidence type="ECO:0000313" key="2">
    <source>
        <dbReference type="Proteomes" id="UP000011135"/>
    </source>
</evidence>
<evidence type="ECO:0000313" key="1">
    <source>
        <dbReference type="EMBL" id="ELR70373.1"/>
    </source>
</evidence>
<dbReference type="Proteomes" id="UP000011135">
    <property type="component" value="Unassembled WGS sequence"/>
</dbReference>
<keyword evidence="2" id="KW-1185">Reference proteome</keyword>
<sequence length="170" mass="19834">MDTSRIVEKAKISKFYLWVLNVGLNRMIPFNKPHGFKVEEIREDYIKTSLPFKKRNFNHIRGLHACALATLSEFTTGFLMVSRLDPKKYRIILKTLEMDYHYQGKMKAYGAFEITDQWLQENIYDPLENNDATVVVCEIKIHDEAGNHLTTGKVHWQVKAWSKVKTKVTA</sequence>
<protein>
    <recommendedName>
        <fullName evidence="3">DUF4442 domain-containing protein</fullName>
    </recommendedName>
</protein>
<dbReference type="InterPro" id="IPR027961">
    <property type="entry name" value="DUF4442"/>
</dbReference>